<feature type="region of interest" description="Disordered" evidence="2">
    <location>
        <begin position="343"/>
        <end position="396"/>
    </location>
</feature>
<evidence type="ECO:0000256" key="2">
    <source>
        <dbReference type="SAM" id="MobiDB-lite"/>
    </source>
</evidence>
<dbReference type="Pfam" id="PF10223">
    <property type="entry name" value="Menorin_N"/>
    <property type="match status" value="1"/>
</dbReference>
<proteinExistence type="inferred from homology"/>
<dbReference type="Proteomes" id="UP000095280">
    <property type="component" value="Unplaced"/>
</dbReference>
<feature type="region of interest" description="Disordered" evidence="2">
    <location>
        <begin position="441"/>
        <end position="463"/>
    </location>
</feature>
<reference evidence="5" key="1">
    <citation type="submission" date="2016-11" db="UniProtKB">
        <authorList>
            <consortium name="WormBaseParasite"/>
        </authorList>
    </citation>
    <scope>IDENTIFICATION</scope>
</reference>
<dbReference type="PANTHER" id="PTHR21184">
    <property type="entry name" value="MENORIN (DENDRITIC BRANCHING PROTEIN)"/>
    <property type="match status" value="1"/>
</dbReference>
<keyword evidence="4" id="KW-1185">Reference proteome</keyword>
<accession>A0A1I8JNP9</accession>
<feature type="domain" description="Menorin-like" evidence="3">
    <location>
        <begin position="68"/>
        <end position="121"/>
    </location>
</feature>
<feature type="region of interest" description="Disordered" evidence="2">
    <location>
        <begin position="297"/>
        <end position="329"/>
    </location>
</feature>
<dbReference type="AlphaFoldDB" id="A0A1I8JNP9"/>
<evidence type="ECO:0000313" key="4">
    <source>
        <dbReference type="Proteomes" id="UP000095280"/>
    </source>
</evidence>
<sequence length="463" mass="51587">MVGEQTAVRTCEFGTGNLAIMADITSEAELDQLDFTYEKCKIRSTSSWGGSRTGKRSSGWNWVGLAEASNSDLTFDEYLATVAASNSTVGIKLDFKAIEVVELCLQRVARVADRLPGPVSLSMLTSCAGLALRLIKMLTTMKHFFFRSRSTIGGFLRFHSELTRVPSCLSVGQRLLSQGHRQPPLRLEHVGPHVGARDFYEREIFFRIGPSAVTFPVRASLLSDSLAQLCWLVESLRRWWWRHRLVDCLDGQGRQVSRSLKLLCCGATELNWAAGGCFVDLPGLDVSSIAARNASLIPGHSSKSQQPLIPNQPRRRRRLRQRPQPPSDCRTPLWCRCSRPIGPSSPSLARRRRSRPRLCRHSRQPPVAAVSRHSVGAKPPLASASPRRRRPVWRGGDGASRGVAIGLMDGGIRVHIDVTVGSRQHCQFDIVDGSTERQRRRAELSTRRTRSGGEVWYSLEHRP</sequence>
<dbReference type="GO" id="GO:0005615">
    <property type="term" value="C:extracellular space"/>
    <property type="evidence" value="ECO:0007669"/>
    <property type="project" value="TreeGrafter"/>
</dbReference>
<organism evidence="4 5">
    <name type="scientific">Macrostomum lignano</name>
    <dbReference type="NCBI Taxonomy" id="282301"/>
    <lineage>
        <taxon>Eukaryota</taxon>
        <taxon>Metazoa</taxon>
        <taxon>Spiralia</taxon>
        <taxon>Lophotrochozoa</taxon>
        <taxon>Platyhelminthes</taxon>
        <taxon>Rhabditophora</taxon>
        <taxon>Macrostomorpha</taxon>
        <taxon>Macrostomida</taxon>
        <taxon>Macrostomidae</taxon>
        <taxon>Macrostomum</taxon>
    </lineage>
</organism>
<evidence type="ECO:0000313" key="5">
    <source>
        <dbReference type="WBParaSite" id="snap_masked-unitig_23188-processed-gene-0.1-mRNA-1"/>
    </source>
</evidence>
<name>A0A1I8JNP9_9PLAT</name>
<dbReference type="WBParaSite" id="snap_masked-unitig_23188-processed-gene-0.1-mRNA-1">
    <property type="protein sequence ID" value="snap_masked-unitig_23188-processed-gene-0.1-mRNA-1"/>
    <property type="gene ID" value="snap_masked-unitig_23188-processed-gene-0.1"/>
</dbReference>
<evidence type="ECO:0000259" key="3">
    <source>
        <dbReference type="Pfam" id="PF10223"/>
    </source>
</evidence>
<evidence type="ECO:0000256" key="1">
    <source>
        <dbReference type="ARBA" id="ARBA00044953"/>
    </source>
</evidence>
<protein>
    <recommendedName>
        <fullName evidence="3">Menorin-like domain-containing protein</fullName>
    </recommendedName>
</protein>
<dbReference type="InterPro" id="IPR019356">
    <property type="entry name" value="Menorin_dom"/>
</dbReference>
<dbReference type="PANTHER" id="PTHR21184:SF6">
    <property type="entry name" value="CONSERVED PLASMA MEMBRANE PROTEIN"/>
    <property type="match status" value="1"/>
</dbReference>
<feature type="compositionally biased region" description="Basic residues" evidence="2">
    <location>
        <begin position="349"/>
        <end position="363"/>
    </location>
</feature>
<comment type="similarity">
    <text evidence="1">Belongs to the menorin family.</text>
</comment>